<name>A0ABR2C7R4_9ROSI</name>
<feature type="transmembrane region" description="Helical" evidence="6">
    <location>
        <begin position="99"/>
        <end position="117"/>
    </location>
</feature>
<feature type="transmembrane region" description="Helical" evidence="6">
    <location>
        <begin position="214"/>
        <end position="234"/>
    </location>
</feature>
<gene>
    <name evidence="8" type="ORF">V6N12_001069</name>
</gene>
<feature type="transmembrane region" description="Helical" evidence="6">
    <location>
        <begin position="43"/>
        <end position="63"/>
    </location>
</feature>
<dbReference type="Pfam" id="PF00892">
    <property type="entry name" value="EamA"/>
    <property type="match status" value="1"/>
</dbReference>
<dbReference type="SUPFAM" id="SSF103481">
    <property type="entry name" value="Multidrug resistance efflux transporter EmrE"/>
    <property type="match status" value="1"/>
</dbReference>
<dbReference type="EMBL" id="JBBPBM010000065">
    <property type="protein sequence ID" value="KAK8514904.1"/>
    <property type="molecule type" value="Genomic_DNA"/>
</dbReference>
<proteinExistence type="inferred from homology"/>
<feature type="transmembrane region" description="Helical" evidence="6">
    <location>
        <begin position="166"/>
        <end position="184"/>
    </location>
</feature>
<dbReference type="InterPro" id="IPR037185">
    <property type="entry name" value="EmrE-like"/>
</dbReference>
<evidence type="ECO:0000256" key="3">
    <source>
        <dbReference type="ARBA" id="ARBA00022692"/>
    </source>
</evidence>
<evidence type="ECO:0000313" key="9">
    <source>
        <dbReference type="Proteomes" id="UP001472677"/>
    </source>
</evidence>
<evidence type="ECO:0000313" key="8">
    <source>
        <dbReference type="EMBL" id="KAK8514904.1"/>
    </source>
</evidence>
<evidence type="ECO:0000256" key="4">
    <source>
        <dbReference type="ARBA" id="ARBA00022989"/>
    </source>
</evidence>
<comment type="similarity">
    <text evidence="2 6">Belongs to the drug/metabolite transporter (DMT) superfamily. Plant drug/metabolite exporter (P-DME) (TC 2.A.7.4) family.</text>
</comment>
<keyword evidence="3 6" id="KW-0812">Transmembrane</keyword>
<feature type="transmembrane region" description="Helical" evidence="6">
    <location>
        <begin position="279"/>
        <end position="298"/>
    </location>
</feature>
<evidence type="ECO:0000256" key="2">
    <source>
        <dbReference type="ARBA" id="ARBA00007635"/>
    </source>
</evidence>
<organism evidence="8 9">
    <name type="scientific">Hibiscus sabdariffa</name>
    <name type="common">roselle</name>
    <dbReference type="NCBI Taxonomy" id="183260"/>
    <lineage>
        <taxon>Eukaryota</taxon>
        <taxon>Viridiplantae</taxon>
        <taxon>Streptophyta</taxon>
        <taxon>Embryophyta</taxon>
        <taxon>Tracheophyta</taxon>
        <taxon>Spermatophyta</taxon>
        <taxon>Magnoliopsida</taxon>
        <taxon>eudicotyledons</taxon>
        <taxon>Gunneridae</taxon>
        <taxon>Pentapetalae</taxon>
        <taxon>rosids</taxon>
        <taxon>malvids</taxon>
        <taxon>Malvales</taxon>
        <taxon>Malvaceae</taxon>
        <taxon>Malvoideae</taxon>
        <taxon>Hibiscus</taxon>
    </lineage>
</organism>
<dbReference type="Proteomes" id="UP001472677">
    <property type="component" value="Unassembled WGS sequence"/>
</dbReference>
<keyword evidence="5 6" id="KW-0472">Membrane</keyword>
<dbReference type="InterPro" id="IPR000620">
    <property type="entry name" value="EamA_dom"/>
</dbReference>
<dbReference type="PANTHER" id="PTHR31218">
    <property type="entry name" value="WAT1-RELATED PROTEIN"/>
    <property type="match status" value="1"/>
</dbReference>
<accession>A0ABR2C7R4</accession>
<feature type="transmembrane region" description="Helical" evidence="6">
    <location>
        <begin position="246"/>
        <end position="267"/>
    </location>
</feature>
<evidence type="ECO:0000256" key="1">
    <source>
        <dbReference type="ARBA" id="ARBA00004141"/>
    </source>
</evidence>
<evidence type="ECO:0000259" key="7">
    <source>
        <dbReference type="Pfam" id="PF00892"/>
    </source>
</evidence>
<feature type="domain" description="EamA" evidence="7">
    <location>
        <begin position="217"/>
        <end position="354"/>
    </location>
</feature>
<keyword evidence="4 6" id="KW-1133">Transmembrane helix</keyword>
<feature type="transmembrane region" description="Helical" evidence="6">
    <location>
        <begin position="14"/>
        <end position="31"/>
    </location>
</feature>
<comment type="caution">
    <text evidence="8">The sequence shown here is derived from an EMBL/GenBank/DDBJ whole genome shotgun (WGS) entry which is preliminary data.</text>
</comment>
<protein>
    <recommendedName>
        <fullName evidence="6">WAT1-related protein</fullName>
    </recommendedName>
</protein>
<keyword evidence="9" id="KW-1185">Reference proteome</keyword>
<dbReference type="InterPro" id="IPR030184">
    <property type="entry name" value="WAT1-related"/>
</dbReference>
<feature type="transmembrane region" description="Helical" evidence="6">
    <location>
        <begin position="336"/>
        <end position="354"/>
    </location>
</feature>
<sequence length="396" mass="43491">MGSWTRRFDDGKPYLAMVTMQLSYAVMSIIAKCALNHGMSPHVLVAYRLAVASVLITPFAFVLERSPVLCLRFRLFPLLISDNLLSVTWFLCRKSRPKMTLSIFVKIMLISLLEPVLDHTFYYTGMKYTTATFTAAMCNVLPAITFALALICRLERVEIGRVRSQMKVAGTVVTVGGAMLMTLIKGPILDLPWTKGQNHHSGRSGTSRAHKQDLVVGALMLIAGCCCWASFIISQASILKSYPAKLSLTALICITGTVEGTVLALAMEWHNTSVWRIQLDTKLIAAVYGGMVTAFALYTMGSVMKKRGPVFVSAFNPLGMVIVAVLGSIFLAEEMYLGRVIGSIVIVIGLYLVLWGKSKERPQPTPESTVARADRQMDTVNGCIENPDPEPITIEK</sequence>
<reference evidence="8 9" key="1">
    <citation type="journal article" date="2024" name="G3 (Bethesda)">
        <title>Genome assembly of Hibiscus sabdariffa L. provides insights into metabolisms of medicinal natural products.</title>
        <authorList>
            <person name="Kim T."/>
        </authorList>
    </citation>
    <scope>NUCLEOTIDE SEQUENCE [LARGE SCALE GENOMIC DNA]</scope>
    <source>
        <strain evidence="8">TK-2024</strain>
        <tissue evidence="8">Old leaves</tissue>
    </source>
</reference>
<feature type="transmembrane region" description="Helical" evidence="6">
    <location>
        <begin position="129"/>
        <end position="154"/>
    </location>
</feature>
<evidence type="ECO:0000256" key="6">
    <source>
        <dbReference type="RuleBase" id="RU363077"/>
    </source>
</evidence>
<feature type="transmembrane region" description="Helical" evidence="6">
    <location>
        <begin position="75"/>
        <end position="92"/>
    </location>
</feature>
<feature type="transmembrane region" description="Helical" evidence="6">
    <location>
        <begin position="310"/>
        <end position="330"/>
    </location>
</feature>
<comment type="subcellular location">
    <subcellularLocation>
        <location evidence="1 6">Membrane</location>
        <topology evidence="1 6">Multi-pass membrane protein</topology>
    </subcellularLocation>
</comment>
<evidence type="ECO:0000256" key="5">
    <source>
        <dbReference type="ARBA" id="ARBA00023136"/>
    </source>
</evidence>